<name>A0A0D0CF23_9AGAR</name>
<accession>A0A0D0CF23</accession>
<reference evidence="1 2" key="1">
    <citation type="submission" date="2014-04" db="EMBL/GenBank/DDBJ databases">
        <title>Evolutionary Origins and Diversification of the Mycorrhizal Mutualists.</title>
        <authorList>
            <consortium name="DOE Joint Genome Institute"/>
            <consortium name="Mycorrhizal Genomics Consortium"/>
            <person name="Kohler A."/>
            <person name="Kuo A."/>
            <person name="Nagy L.G."/>
            <person name="Floudas D."/>
            <person name="Copeland A."/>
            <person name="Barry K.W."/>
            <person name="Cichocki N."/>
            <person name="Veneault-Fourrey C."/>
            <person name="LaButti K."/>
            <person name="Lindquist E.A."/>
            <person name="Lipzen A."/>
            <person name="Lundell T."/>
            <person name="Morin E."/>
            <person name="Murat C."/>
            <person name="Riley R."/>
            <person name="Ohm R."/>
            <person name="Sun H."/>
            <person name="Tunlid A."/>
            <person name="Henrissat B."/>
            <person name="Grigoriev I.V."/>
            <person name="Hibbett D.S."/>
            <person name="Martin F."/>
        </authorList>
    </citation>
    <scope>NUCLEOTIDE SEQUENCE [LARGE SCALE GENOMIC DNA]</scope>
    <source>
        <strain evidence="1 2">FD-317 M1</strain>
    </source>
</reference>
<keyword evidence="2" id="KW-1185">Reference proteome</keyword>
<dbReference type="Proteomes" id="UP000053593">
    <property type="component" value="Unassembled WGS sequence"/>
</dbReference>
<dbReference type="HOGENOM" id="CLU_1532740_0_0_1"/>
<evidence type="ECO:0000313" key="2">
    <source>
        <dbReference type="Proteomes" id="UP000053593"/>
    </source>
</evidence>
<protein>
    <submittedName>
        <fullName evidence="1">Uncharacterized protein</fullName>
    </submittedName>
</protein>
<gene>
    <name evidence="1" type="ORF">GYMLUDRAFT_250345</name>
</gene>
<proteinExistence type="predicted"/>
<sequence length="175" mass="20111">MAHVPNVFVFEDFENFVMLLNFSELVSVVTPSRYNEADGFDNTAFKIARQHGRELRKWLNEHFILSLVPPSKNRQQDTDVLGTLLVNSLAQQVHKLLHNIQRWDSLGVSSSTYVDEKDVEREITAVQVQRAILNDLSDVPSFKELWSTENRKEPPSSYCLPLPPAGTRYIVTRRV</sequence>
<evidence type="ECO:0000313" key="1">
    <source>
        <dbReference type="EMBL" id="KIK53533.1"/>
    </source>
</evidence>
<dbReference type="EMBL" id="KN834828">
    <property type="protein sequence ID" value="KIK53533.1"/>
    <property type="molecule type" value="Genomic_DNA"/>
</dbReference>
<dbReference type="AlphaFoldDB" id="A0A0D0CF23"/>
<organism evidence="1 2">
    <name type="scientific">Collybiopsis luxurians FD-317 M1</name>
    <dbReference type="NCBI Taxonomy" id="944289"/>
    <lineage>
        <taxon>Eukaryota</taxon>
        <taxon>Fungi</taxon>
        <taxon>Dikarya</taxon>
        <taxon>Basidiomycota</taxon>
        <taxon>Agaricomycotina</taxon>
        <taxon>Agaricomycetes</taxon>
        <taxon>Agaricomycetidae</taxon>
        <taxon>Agaricales</taxon>
        <taxon>Marasmiineae</taxon>
        <taxon>Omphalotaceae</taxon>
        <taxon>Collybiopsis</taxon>
        <taxon>Collybiopsis luxurians</taxon>
    </lineage>
</organism>
<dbReference type="OrthoDB" id="10562850at2759"/>